<name>A0A0E2H7I3_9FIRM</name>
<evidence type="ECO:0000259" key="8">
    <source>
        <dbReference type="PROSITE" id="PS52029"/>
    </source>
</evidence>
<dbReference type="PROSITE" id="PS52029">
    <property type="entry name" value="LD_TPASE"/>
    <property type="match status" value="1"/>
</dbReference>
<dbReference type="Pfam" id="PF03734">
    <property type="entry name" value="YkuD"/>
    <property type="match status" value="1"/>
</dbReference>
<dbReference type="EMBL" id="AGYR01000039">
    <property type="protein sequence ID" value="ENZ12281.1"/>
    <property type="molecule type" value="Genomic_DNA"/>
</dbReference>
<evidence type="ECO:0000313" key="10">
    <source>
        <dbReference type="Proteomes" id="UP000013085"/>
    </source>
</evidence>
<keyword evidence="4 6" id="KW-0573">Peptidoglycan synthesis</keyword>
<dbReference type="UniPathway" id="UPA00219"/>
<dbReference type="PANTHER" id="PTHR36699:SF1">
    <property type="entry name" value="L,D-TRANSPEPTIDASE YAFK-RELATED"/>
    <property type="match status" value="1"/>
</dbReference>
<dbReference type="SUPFAM" id="SSF141523">
    <property type="entry name" value="L,D-transpeptidase catalytic domain-like"/>
    <property type="match status" value="1"/>
</dbReference>
<sequence length="192" mass="20088">MKFRKCAAAGALALCLTAAGPLSALAGQSAGPGAAYQPSVNGVNIYVSKMGNTLTLKQYAQTIGTWPVKLGRRSETGDKVQEGDEVTPSGSFYVCTRNDQSICYLALGLSYPNAEDAERGLRDGLINEEQYHAILKANKAGVQPPWNTPLGGAIEIHGDQGGGTSGCIAVTNDVMDILWEYCPLGVPVTVGP</sequence>
<proteinExistence type="predicted"/>
<keyword evidence="7" id="KW-0732">Signal</keyword>
<dbReference type="GO" id="GO:0009252">
    <property type="term" value="P:peptidoglycan biosynthetic process"/>
    <property type="evidence" value="ECO:0007669"/>
    <property type="project" value="UniProtKB-UniPathway"/>
</dbReference>
<dbReference type="InterPro" id="IPR038063">
    <property type="entry name" value="Transpep_catalytic_dom"/>
</dbReference>
<feature type="active site" description="Nucleophile" evidence="6">
    <location>
        <position position="167"/>
    </location>
</feature>
<feature type="signal peptide" evidence="7">
    <location>
        <begin position="1"/>
        <end position="26"/>
    </location>
</feature>
<keyword evidence="3 6" id="KW-0133">Cell shape</keyword>
<comment type="caution">
    <text evidence="9">The sequence shown here is derived from an EMBL/GenBank/DDBJ whole genome shotgun (WGS) entry which is preliminary data.</text>
</comment>
<evidence type="ECO:0000313" key="9">
    <source>
        <dbReference type="EMBL" id="ENZ12281.1"/>
    </source>
</evidence>
<feature type="chain" id="PRO_5039352619" evidence="7">
    <location>
        <begin position="27"/>
        <end position="192"/>
    </location>
</feature>
<feature type="active site" description="Proton donor/acceptor" evidence="6">
    <location>
        <position position="157"/>
    </location>
</feature>
<keyword evidence="5 6" id="KW-0961">Cell wall biogenesis/degradation</keyword>
<feature type="domain" description="L,D-TPase catalytic" evidence="8">
    <location>
        <begin position="43"/>
        <end position="191"/>
    </location>
</feature>
<keyword evidence="2" id="KW-0808">Transferase</keyword>
<evidence type="ECO:0000256" key="3">
    <source>
        <dbReference type="ARBA" id="ARBA00022960"/>
    </source>
</evidence>
<organism evidence="9 10">
    <name type="scientific">[Clostridium] clostridioforme 90A8</name>
    <dbReference type="NCBI Taxonomy" id="999408"/>
    <lineage>
        <taxon>Bacteria</taxon>
        <taxon>Bacillati</taxon>
        <taxon>Bacillota</taxon>
        <taxon>Clostridia</taxon>
        <taxon>Lachnospirales</taxon>
        <taxon>Lachnospiraceae</taxon>
        <taxon>Enterocloster</taxon>
    </lineage>
</organism>
<evidence type="ECO:0000256" key="1">
    <source>
        <dbReference type="ARBA" id="ARBA00004752"/>
    </source>
</evidence>
<protein>
    <submittedName>
        <fullName evidence="9">ErfK/YbiS/YcfS/YnhG family protein</fullName>
    </submittedName>
</protein>
<evidence type="ECO:0000256" key="5">
    <source>
        <dbReference type="ARBA" id="ARBA00023316"/>
    </source>
</evidence>
<dbReference type="PANTHER" id="PTHR36699">
    <property type="entry name" value="LD-TRANSPEPTIDASE"/>
    <property type="match status" value="1"/>
</dbReference>
<dbReference type="GO" id="GO:0008360">
    <property type="term" value="P:regulation of cell shape"/>
    <property type="evidence" value="ECO:0007669"/>
    <property type="project" value="UniProtKB-UniRule"/>
</dbReference>
<dbReference type="GO" id="GO:0071555">
    <property type="term" value="P:cell wall organization"/>
    <property type="evidence" value="ECO:0007669"/>
    <property type="project" value="UniProtKB-UniRule"/>
</dbReference>
<dbReference type="Proteomes" id="UP000013085">
    <property type="component" value="Unassembled WGS sequence"/>
</dbReference>
<dbReference type="Gene3D" id="2.40.440.10">
    <property type="entry name" value="L,D-transpeptidase catalytic domain-like"/>
    <property type="match status" value="1"/>
</dbReference>
<reference evidence="9 10" key="1">
    <citation type="submission" date="2013-01" db="EMBL/GenBank/DDBJ databases">
        <title>The Genome Sequence of Clostridium clostridioforme 90A8.</title>
        <authorList>
            <consortium name="The Broad Institute Genome Sequencing Platform"/>
            <person name="Earl A."/>
            <person name="Ward D."/>
            <person name="Feldgarden M."/>
            <person name="Gevers D."/>
            <person name="Courvalin P."/>
            <person name="Lambert T."/>
            <person name="Walker B."/>
            <person name="Young S.K."/>
            <person name="Zeng Q."/>
            <person name="Gargeya S."/>
            <person name="Fitzgerald M."/>
            <person name="Haas B."/>
            <person name="Abouelleil A."/>
            <person name="Alvarado L."/>
            <person name="Arachchi H.M."/>
            <person name="Berlin A.M."/>
            <person name="Chapman S.B."/>
            <person name="Dewar J."/>
            <person name="Goldberg J."/>
            <person name="Griggs A."/>
            <person name="Gujja S."/>
            <person name="Hansen M."/>
            <person name="Howarth C."/>
            <person name="Imamovic A."/>
            <person name="Larimer J."/>
            <person name="McCowan C."/>
            <person name="Murphy C."/>
            <person name="Neiman D."/>
            <person name="Pearson M."/>
            <person name="Priest M."/>
            <person name="Roberts A."/>
            <person name="Saif S."/>
            <person name="Shea T."/>
            <person name="Sisk P."/>
            <person name="Sykes S."/>
            <person name="Wortman J."/>
            <person name="Nusbaum C."/>
            <person name="Birren B."/>
        </authorList>
    </citation>
    <scope>NUCLEOTIDE SEQUENCE [LARGE SCALE GENOMIC DNA]</scope>
    <source>
        <strain evidence="9 10">90A8</strain>
    </source>
</reference>
<accession>A0A0E2H7I3</accession>
<dbReference type="HOGENOM" id="CLU_102842_3_1_9"/>
<evidence type="ECO:0000256" key="2">
    <source>
        <dbReference type="ARBA" id="ARBA00022679"/>
    </source>
</evidence>
<dbReference type="CDD" id="cd16913">
    <property type="entry name" value="YkuD_like"/>
    <property type="match status" value="1"/>
</dbReference>
<evidence type="ECO:0000256" key="7">
    <source>
        <dbReference type="SAM" id="SignalP"/>
    </source>
</evidence>
<comment type="pathway">
    <text evidence="1 6">Cell wall biogenesis; peptidoglycan biosynthesis.</text>
</comment>
<gene>
    <name evidence="9" type="ORF">HMPREF1090_03404</name>
</gene>
<dbReference type="GO" id="GO:0016740">
    <property type="term" value="F:transferase activity"/>
    <property type="evidence" value="ECO:0007669"/>
    <property type="project" value="UniProtKB-KW"/>
</dbReference>
<evidence type="ECO:0000256" key="6">
    <source>
        <dbReference type="PROSITE-ProRule" id="PRU01373"/>
    </source>
</evidence>
<dbReference type="PATRIC" id="fig|999408.3.peg.3682"/>
<dbReference type="RefSeq" id="WP_002593588.1">
    <property type="nucleotide sequence ID" value="NZ_KB850979.1"/>
</dbReference>
<dbReference type="AlphaFoldDB" id="A0A0E2H7I3"/>
<dbReference type="InterPro" id="IPR005490">
    <property type="entry name" value="LD_TPept_cat_dom"/>
</dbReference>
<evidence type="ECO:0000256" key="4">
    <source>
        <dbReference type="ARBA" id="ARBA00022984"/>
    </source>
</evidence>